<dbReference type="SUPFAM" id="SSF81660">
    <property type="entry name" value="Metal cation-transporting ATPase, ATP-binding domain N"/>
    <property type="match status" value="1"/>
</dbReference>
<dbReference type="InterPro" id="IPR001757">
    <property type="entry name" value="P_typ_ATPase"/>
</dbReference>
<dbReference type="InterPro" id="IPR036412">
    <property type="entry name" value="HAD-like_sf"/>
</dbReference>
<keyword evidence="4" id="KW-1133">Transmembrane helix</keyword>
<organism evidence="6 7">
    <name type="scientific">Dipteronia sinensis</name>
    <dbReference type="NCBI Taxonomy" id="43782"/>
    <lineage>
        <taxon>Eukaryota</taxon>
        <taxon>Viridiplantae</taxon>
        <taxon>Streptophyta</taxon>
        <taxon>Embryophyta</taxon>
        <taxon>Tracheophyta</taxon>
        <taxon>Spermatophyta</taxon>
        <taxon>Magnoliopsida</taxon>
        <taxon>eudicotyledons</taxon>
        <taxon>Gunneridae</taxon>
        <taxon>Pentapetalae</taxon>
        <taxon>rosids</taxon>
        <taxon>malvids</taxon>
        <taxon>Sapindales</taxon>
        <taxon>Sapindaceae</taxon>
        <taxon>Hippocastanoideae</taxon>
        <taxon>Acereae</taxon>
        <taxon>Dipteronia</taxon>
    </lineage>
</organism>
<accession>A0AAE0DVT5</accession>
<dbReference type="GO" id="GO:0016887">
    <property type="term" value="F:ATP hydrolysis activity"/>
    <property type="evidence" value="ECO:0007669"/>
    <property type="project" value="InterPro"/>
</dbReference>
<dbReference type="EMBL" id="JANJYJ010000009">
    <property type="protein sequence ID" value="KAK3190149.1"/>
    <property type="molecule type" value="Genomic_DNA"/>
</dbReference>
<dbReference type="PANTHER" id="PTHR24093:SF434">
    <property type="entry name" value="CALCIUM-TRANSPORTING ATPASE 13, PLASMA MEMBRANE-TYPE-RELATED"/>
    <property type="match status" value="1"/>
</dbReference>
<keyword evidence="3" id="KW-0460">Magnesium</keyword>
<keyword evidence="7" id="KW-1185">Reference proteome</keyword>
<evidence type="ECO:0000313" key="6">
    <source>
        <dbReference type="EMBL" id="KAK3190149.1"/>
    </source>
</evidence>
<proteinExistence type="predicted"/>
<dbReference type="Gene3D" id="3.40.1110.10">
    <property type="entry name" value="Calcium-transporting ATPase, cytoplasmic domain N"/>
    <property type="match status" value="1"/>
</dbReference>
<protein>
    <submittedName>
        <fullName evidence="6">Uncharacterized protein</fullName>
    </submittedName>
</protein>
<name>A0AAE0DVT5_9ROSI</name>
<dbReference type="PRINTS" id="PR00119">
    <property type="entry name" value="CATATPASE"/>
</dbReference>
<evidence type="ECO:0000313" key="7">
    <source>
        <dbReference type="Proteomes" id="UP001281410"/>
    </source>
</evidence>
<sequence length="310" mass="34930">MKIAFIASCMTVVELIQQGVTLNTTRGVYQYQRTTGSDFENNYTEKAIKSWALKELNIDMDELRGKCTVLQAKAYHSLKKRNGILMRKKTDHTLHMHWNGEGETNLAMCSNYYTASGIIRPLDKLVRKIIQGVRNVVNCCQHAGVKIKMITIINISAAKMIATECGKLRPNQDMSSGEVIQGEEFRRYTQEERMMKLEKIHVMASSSPSDKLLMVICAKQKGHVVAVTGNETEDAVALKEADIGLSVGIEATEVEKESSDIVILDDNFDSVATIISWGRCVYNNIQKFIQFQLTVNVAARVQLYCHSFHW</sequence>
<dbReference type="InterPro" id="IPR023214">
    <property type="entry name" value="HAD_sf"/>
</dbReference>
<dbReference type="GO" id="GO:0005388">
    <property type="term" value="F:P-type calcium transporter activity"/>
    <property type="evidence" value="ECO:0007669"/>
    <property type="project" value="TreeGrafter"/>
</dbReference>
<dbReference type="AlphaFoldDB" id="A0AAE0DVT5"/>
<evidence type="ECO:0000256" key="3">
    <source>
        <dbReference type="ARBA" id="ARBA00022842"/>
    </source>
</evidence>
<evidence type="ECO:0000256" key="4">
    <source>
        <dbReference type="ARBA" id="ARBA00022989"/>
    </source>
</evidence>
<dbReference type="NCBIfam" id="TIGR01494">
    <property type="entry name" value="ATPase_P-type"/>
    <property type="match status" value="1"/>
</dbReference>
<dbReference type="SUPFAM" id="SSF56784">
    <property type="entry name" value="HAD-like"/>
    <property type="match status" value="1"/>
</dbReference>
<dbReference type="Gene3D" id="3.40.50.1000">
    <property type="entry name" value="HAD superfamily/HAD-like"/>
    <property type="match status" value="1"/>
</dbReference>
<comment type="caution">
    <text evidence="6">The sequence shown here is derived from an EMBL/GenBank/DDBJ whole genome shotgun (WGS) entry which is preliminary data.</text>
</comment>
<evidence type="ECO:0000256" key="1">
    <source>
        <dbReference type="ARBA" id="ARBA00004370"/>
    </source>
</evidence>
<dbReference type="Pfam" id="PF13246">
    <property type="entry name" value="Cation_ATPase"/>
    <property type="match status" value="1"/>
</dbReference>
<keyword evidence="2" id="KW-0812">Transmembrane</keyword>
<dbReference type="Gene3D" id="1.20.1110.10">
    <property type="entry name" value="Calcium-transporting ATPase, transmembrane domain"/>
    <property type="match status" value="1"/>
</dbReference>
<keyword evidence="5" id="KW-0472">Membrane</keyword>
<comment type="subcellular location">
    <subcellularLocation>
        <location evidence="1">Membrane</location>
    </subcellularLocation>
</comment>
<dbReference type="Proteomes" id="UP001281410">
    <property type="component" value="Unassembled WGS sequence"/>
</dbReference>
<reference evidence="6" key="1">
    <citation type="journal article" date="2023" name="Plant J.">
        <title>Genome sequences and population genomics provide insights into the demographic history, inbreeding, and mutation load of two 'living fossil' tree species of Dipteronia.</title>
        <authorList>
            <person name="Feng Y."/>
            <person name="Comes H.P."/>
            <person name="Chen J."/>
            <person name="Zhu S."/>
            <person name="Lu R."/>
            <person name="Zhang X."/>
            <person name="Li P."/>
            <person name="Qiu J."/>
            <person name="Olsen K.M."/>
            <person name="Qiu Y."/>
        </authorList>
    </citation>
    <scope>NUCLEOTIDE SEQUENCE</scope>
    <source>
        <strain evidence="6">NBL</strain>
    </source>
</reference>
<dbReference type="InterPro" id="IPR023299">
    <property type="entry name" value="ATPase_P-typ_cyto_dom_N"/>
</dbReference>
<dbReference type="GO" id="GO:0005886">
    <property type="term" value="C:plasma membrane"/>
    <property type="evidence" value="ECO:0007669"/>
    <property type="project" value="TreeGrafter"/>
</dbReference>
<gene>
    <name evidence="6" type="ORF">Dsin_029710</name>
</gene>
<dbReference type="GO" id="GO:0005524">
    <property type="term" value="F:ATP binding"/>
    <property type="evidence" value="ECO:0007669"/>
    <property type="project" value="InterPro"/>
</dbReference>
<dbReference type="PANTHER" id="PTHR24093">
    <property type="entry name" value="CATION TRANSPORTING ATPASE"/>
    <property type="match status" value="1"/>
</dbReference>
<evidence type="ECO:0000256" key="5">
    <source>
        <dbReference type="ARBA" id="ARBA00023136"/>
    </source>
</evidence>
<evidence type="ECO:0000256" key="2">
    <source>
        <dbReference type="ARBA" id="ARBA00022692"/>
    </source>
</evidence>